<reference evidence="1 2" key="1">
    <citation type="journal article" date="2017" name="Sci. Rep.">
        <title>Characterization and diversity of phages infecting Aeromonas salmonicida subsp. salmonicida.</title>
        <authorList>
            <person name="Vincent A.T."/>
            <person name="Paquet V.E."/>
            <person name="Bernatchez A."/>
            <person name="Tremblay D.M."/>
            <person name="Moineau S."/>
            <person name="Charette S.J."/>
        </authorList>
    </citation>
    <scope>NUCLEOTIDE SEQUENCE [LARGE SCALE GENOMIC DNA]</scope>
</reference>
<name>A0A219YC59_9CAUD</name>
<protein>
    <submittedName>
        <fullName evidence="1">Uncharacterized protein</fullName>
    </submittedName>
</protein>
<sequence length="73" mass="7939">MTNVQVFFSTRAAARQASFGKMTDNGTTSEKRWARTVTATSNGNKTLSVASGVRKNGYKDVTVITKKSKTLVH</sequence>
<evidence type="ECO:0000313" key="1">
    <source>
        <dbReference type="EMBL" id="APU01569.1"/>
    </source>
</evidence>
<accession>A0A219YC59</accession>
<organism evidence="1 2">
    <name type="scientific">Aeromonas phage 65.2</name>
    <dbReference type="NCBI Taxonomy" id="1932896"/>
    <lineage>
        <taxon>Viruses</taxon>
        <taxon>Duplodnaviria</taxon>
        <taxon>Heunggongvirae</taxon>
        <taxon>Uroviricota</taxon>
        <taxon>Caudoviricetes</taxon>
        <taxon>Pantevenvirales</taxon>
        <taxon>Straboviridae</taxon>
        <taxon>Emmerichvirinae</taxon>
        <taxon>Ishigurovirus</taxon>
        <taxon>Ishigurovirus osborne</taxon>
    </lineage>
</organism>
<dbReference type="EMBL" id="KY290955">
    <property type="protein sequence ID" value="APU01569.1"/>
    <property type="molecule type" value="Genomic_DNA"/>
</dbReference>
<dbReference type="Proteomes" id="UP000225215">
    <property type="component" value="Segment"/>
</dbReference>
<evidence type="ECO:0000313" key="2">
    <source>
        <dbReference type="Proteomes" id="UP000225215"/>
    </source>
</evidence>
<proteinExistence type="predicted"/>